<dbReference type="InterPro" id="IPR050908">
    <property type="entry name" value="SmbC-like"/>
</dbReference>
<name>A0A5C5U2Z9_9GAMM</name>
<dbReference type="OrthoDB" id="282744at2"/>
<organism evidence="4 5">
    <name type="scientific">Luteimonas marina</name>
    <dbReference type="NCBI Taxonomy" id="488485"/>
    <lineage>
        <taxon>Bacteria</taxon>
        <taxon>Pseudomonadati</taxon>
        <taxon>Pseudomonadota</taxon>
        <taxon>Gammaproteobacteria</taxon>
        <taxon>Lysobacterales</taxon>
        <taxon>Lysobacteraceae</taxon>
        <taxon>Luteimonas</taxon>
    </lineage>
</organism>
<dbReference type="RefSeq" id="WP_146387715.1">
    <property type="nucleotide sequence ID" value="NZ_VOHK01000004.1"/>
</dbReference>
<dbReference type="Pfam" id="PF12833">
    <property type="entry name" value="HTH_18"/>
    <property type="match status" value="1"/>
</dbReference>
<dbReference type="GO" id="GO:0003700">
    <property type="term" value="F:DNA-binding transcription factor activity"/>
    <property type="evidence" value="ECO:0007669"/>
    <property type="project" value="InterPro"/>
</dbReference>
<dbReference type="Gene3D" id="1.10.10.60">
    <property type="entry name" value="Homeodomain-like"/>
    <property type="match status" value="1"/>
</dbReference>
<dbReference type="AlphaFoldDB" id="A0A5C5U2Z9"/>
<dbReference type="InterPro" id="IPR018060">
    <property type="entry name" value="HTH_AraC"/>
</dbReference>
<sequence length="302" mass="32305">MKTTTRNAYARRIDAVIAHLQHALDDGGPLPDLPELAAVAHLSPFHFHRVWRALTGETLGRTVARLRLLRALHLLGDPEVAIGEVAGIAGYETPQAFARAFRDAFDASPGELRGQPDRIATAAAALGMPVCSGGATPLQVEVVSVDPFEVVALRNRGAFADLDTAFGELFGWAAEAGAAEAIVGLHGVPLGDHRDVPPEEFEFDCAIRLSTDIGPPAPLRRMTLGGGDHARVRHVGAYEGLEDLVDRVLAEWWPGSGYPLRDAPIHYEFLDDPETVPEALLRADVFVPLAAEGASRASDSGR</sequence>
<dbReference type="SMART" id="SM00871">
    <property type="entry name" value="AraC_E_bind"/>
    <property type="match status" value="1"/>
</dbReference>
<evidence type="ECO:0000259" key="3">
    <source>
        <dbReference type="PROSITE" id="PS01124"/>
    </source>
</evidence>
<feature type="domain" description="HTH araC/xylS-type" evidence="3">
    <location>
        <begin position="14"/>
        <end position="115"/>
    </location>
</feature>
<evidence type="ECO:0000256" key="1">
    <source>
        <dbReference type="ARBA" id="ARBA00023015"/>
    </source>
</evidence>
<accession>A0A5C5U2Z9</accession>
<dbReference type="PANTHER" id="PTHR40055:SF1">
    <property type="entry name" value="TRANSCRIPTIONAL REGULATOR YGIV-RELATED"/>
    <property type="match status" value="1"/>
</dbReference>
<proteinExistence type="predicted"/>
<keyword evidence="1" id="KW-0805">Transcription regulation</keyword>
<dbReference type="SUPFAM" id="SSF46689">
    <property type="entry name" value="Homeodomain-like"/>
    <property type="match status" value="1"/>
</dbReference>
<dbReference type="GO" id="GO:0043565">
    <property type="term" value="F:sequence-specific DNA binding"/>
    <property type="evidence" value="ECO:0007669"/>
    <property type="project" value="InterPro"/>
</dbReference>
<gene>
    <name evidence="4" type="ORF">FQY83_10405</name>
</gene>
<protein>
    <submittedName>
        <fullName evidence="4">AraC family transcriptional regulator</fullName>
    </submittedName>
</protein>
<dbReference type="InterPro" id="IPR011256">
    <property type="entry name" value="Reg_factor_effector_dom_sf"/>
</dbReference>
<dbReference type="InterPro" id="IPR010499">
    <property type="entry name" value="AraC_E-bd"/>
</dbReference>
<dbReference type="EMBL" id="VOHK01000004">
    <property type="protein sequence ID" value="TWT20149.1"/>
    <property type="molecule type" value="Genomic_DNA"/>
</dbReference>
<dbReference type="Pfam" id="PF06445">
    <property type="entry name" value="GyrI-like"/>
    <property type="match status" value="1"/>
</dbReference>
<reference evidence="4 5" key="1">
    <citation type="journal article" date="2008" name="Int. J. Syst. Evol. Microbiol.">
        <title>Luteimonas marina sp. nov., isolated from seawater.</title>
        <authorList>
            <person name="Baik K.S."/>
            <person name="Park S.C."/>
            <person name="Kim M.S."/>
            <person name="Kim E.M."/>
            <person name="Park C."/>
            <person name="Chun J."/>
            <person name="Seong C.N."/>
        </authorList>
    </citation>
    <scope>NUCLEOTIDE SEQUENCE [LARGE SCALE GENOMIC DNA]</scope>
    <source>
        <strain evidence="4 5">FR1330</strain>
    </source>
</reference>
<comment type="caution">
    <text evidence="4">The sequence shown here is derived from an EMBL/GenBank/DDBJ whole genome shotgun (WGS) entry which is preliminary data.</text>
</comment>
<evidence type="ECO:0000313" key="5">
    <source>
        <dbReference type="Proteomes" id="UP000319980"/>
    </source>
</evidence>
<dbReference type="Proteomes" id="UP000319980">
    <property type="component" value="Unassembled WGS sequence"/>
</dbReference>
<dbReference type="Gene3D" id="3.20.80.10">
    <property type="entry name" value="Regulatory factor, effector binding domain"/>
    <property type="match status" value="1"/>
</dbReference>
<dbReference type="PROSITE" id="PS01124">
    <property type="entry name" value="HTH_ARAC_FAMILY_2"/>
    <property type="match status" value="1"/>
</dbReference>
<dbReference type="SUPFAM" id="SSF55136">
    <property type="entry name" value="Probable bacterial effector-binding domain"/>
    <property type="match status" value="1"/>
</dbReference>
<keyword evidence="2" id="KW-0804">Transcription</keyword>
<evidence type="ECO:0000256" key="2">
    <source>
        <dbReference type="ARBA" id="ARBA00023163"/>
    </source>
</evidence>
<dbReference type="InterPro" id="IPR009057">
    <property type="entry name" value="Homeodomain-like_sf"/>
</dbReference>
<keyword evidence="5" id="KW-1185">Reference proteome</keyword>
<dbReference type="SMART" id="SM00342">
    <property type="entry name" value="HTH_ARAC"/>
    <property type="match status" value="1"/>
</dbReference>
<evidence type="ECO:0000313" key="4">
    <source>
        <dbReference type="EMBL" id="TWT20149.1"/>
    </source>
</evidence>
<dbReference type="InterPro" id="IPR029442">
    <property type="entry name" value="GyrI-like"/>
</dbReference>
<dbReference type="PANTHER" id="PTHR40055">
    <property type="entry name" value="TRANSCRIPTIONAL REGULATOR YGIV-RELATED"/>
    <property type="match status" value="1"/>
</dbReference>